<feature type="domain" description="GCVT N-terminal" evidence="5">
    <location>
        <begin position="435"/>
        <end position="696"/>
    </location>
</feature>
<feature type="domain" description="FAD dependent oxidoreductase" evidence="4">
    <location>
        <begin position="16"/>
        <end position="369"/>
    </location>
</feature>
<comment type="similarity">
    <text evidence="1">Belongs to the GcvT family.</text>
</comment>
<comment type="caution">
    <text evidence="8">The sequence shown here is derived from an EMBL/GenBank/DDBJ whole genome shotgun (WGS) entry which is preliminary data.</text>
</comment>
<dbReference type="SUPFAM" id="SSF101790">
    <property type="entry name" value="Aminomethyltransferase beta-barrel domain"/>
    <property type="match status" value="1"/>
</dbReference>
<dbReference type="Pfam" id="PF01266">
    <property type="entry name" value="DAO"/>
    <property type="match status" value="1"/>
</dbReference>
<evidence type="ECO:0000256" key="3">
    <source>
        <dbReference type="SAM" id="Phobius"/>
    </source>
</evidence>
<feature type="domain" description="FAD dependent oxidoreductase central" evidence="7">
    <location>
        <begin position="374"/>
        <end position="427"/>
    </location>
</feature>
<proteinExistence type="inferred from homology"/>
<dbReference type="SUPFAM" id="SSF54373">
    <property type="entry name" value="FAD-linked reductases, C-terminal domain"/>
    <property type="match status" value="1"/>
</dbReference>
<dbReference type="Gene3D" id="3.50.50.60">
    <property type="entry name" value="FAD/NAD(P)-binding domain"/>
    <property type="match status" value="1"/>
</dbReference>
<gene>
    <name evidence="8" type="ORF">RFM42_33440</name>
</gene>
<keyword evidence="2" id="KW-0560">Oxidoreductase</keyword>
<dbReference type="InterPro" id="IPR029043">
    <property type="entry name" value="GcvT/YgfZ_C"/>
</dbReference>
<evidence type="ECO:0000259" key="5">
    <source>
        <dbReference type="Pfam" id="PF01571"/>
    </source>
</evidence>
<evidence type="ECO:0000256" key="1">
    <source>
        <dbReference type="ARBA" id="ARBA00008609"/>
    </source>
</evidence>
<dbReference type="SUPFAM" id="SSF51905">
    <property type="entry name" value="FAD/NAD(P)-binding domain"/>
    <property type="match status" value="1"/>
</dbReference>
<feature type="domain" description="Aminomethyltransferase C-terminal" evidence="6">
    <location>
        <begin position="717"/>
        <end position="794"/>
    </location>
</feature>
<accession>A0ABU5AF21</accession>
<sequence>MMTDHSAKNLPLHASVVVIGGGIMGCSTLYHLAKMGVSDTILLERNALTSGTTWHSAAQVRALRNSRNLTRMIQYSVDLYSQLEQETGQSVGWIQKGSLSIATNTDRLTHIRRQEALAHAYGINARSISAEEAKERWPLMNAEDVQGAVWSPDDGRVSPSDVCAALVKAAKRLGAKLFERTGVTGILTENGRIRGVETSKGTVMCDAIALCTGLWSREVGAMAGAAVPALACEHFYLLTKPIDGIIGNTPTLSDHDNHLYIRDDSGGLLVGCFEPMGKPIAPGVLNENFEFSLLPEDWEHFEPMMVKALHRLPALEDAEVKMLLNGPESFTPDGTFMLGETAETKGLYLGCGMNSVGIASGGGAGMNLAHCIVHGHTAYDLSEADAKRFAPIFNNVEHLTARAPEILGTHYDIAYPGKQLKTARNLRALPLDRPYREARAHMGQFYGWERPLYFGKSTEPAMRFDRPDWFENVRAEVKAAHERAAIFDASPFGKIDVEGPDAEVFLLHVCSGYVGRAAGSVIYTAMLNERGTFESDLTAQRIAYDHYRLFVGTTSISRDFAWLRRHSEGFDVSLTDNTETYAVLGLMGPQAAQIIRECGAGESAGLAYFKHGIAHISGKQVRAARMSYVGEAGWELTCLAEDAPAIYAELTAAGAEPAGLFAQTSMRIEKGFCAMGHELDSGVTPIAVGLDFAVRKSGGFIGADALEEARARGDVSQIVSLLLDNEMAMPLGHEPIYFDGHIVGQTSSCAFGYRIGKPVALGHSSERLESGARVKVDIARQMFDATVTLGPIFDPGGTRMKS</sequence>
<keyword evidence="9" id="KW-1185">Reference proteome</keyword>
<dbReference type="Pfam" id="PF01571">
    <property type="entry name" value="GCV_T"/>
    <property type="match status" value="1"/>
</dbReference>
<dbReference type="Proteomes" id="UP001285154">
    <property type="component" value="Unassembled WGS sequence"/>
</dbReference>
<dbReference type="Gene3D" id="3.30.9.10">
    <property type="entry name" value="D-Amino Acid Oxidase, subunit A, domain 2"/>
    <property type="match status" value="1"/>
</dbReference>
<evidence type="ECO:0000313" key="9">
    <source>
        <dbReference type="Proteomes" id="UP001285154"/>
    </source>
</evidence>
<dbReference type="InterPro" id="IPR032503">
    <property type="entry name" value="FAO_M"/>
</dbReference>
<evidence type="ECO:0000256" key="2">
    <source>
        <dbReference type="ARBA" id="ARBA00023002"/>
    </source>
</evidence>
<dbReference type="InterPro" id="IPR028896">
    <property type="entry name" value="GcvT/YgfZ/DmdA"/>
</dbReference>
<dbReference type="PANTHER" id="PTHR43757">
    <property type="entry name" value="AMINOMETHYLTRANSFERASE"/>
    <property type="match status" value="1"/>
</dbReference>
<evidence type="ECO:0000259" key="7">
    <source>
        <dbReference type="Pfam" id="PF16350"/>
    </source>
</evidence>
<keyword evidence="3" id="KW-1133">Transmembrane helix</keyword>
<dbReference type="InterPro" id="IPR006076">
    <property type="entry name" value="FAD-dep_OxRdtase"/>
</dbReference>
<evidence type="ECO:0000313" key="8">
    <source>
        <dbReference type="EMBL" id="MDX8535887.1"/>
    </source>
</evidence>
<dbReference type="InterPro" id="IPR027266">
    <property type="entry name" value="TrmE/GcvT-like"/>
</dbReference>
<evidence type="ECO:0000259" key="6">
    <source>
        <dbReference type="Pfam" id="PF08669"/>
    </source>
</evidence>
<reference evidence="8 9" key="1">
    <citation type="submission" date="2023-08" db="EMBL/GenBank/DDBJ databases">
        <title>Implementing the SeqCode for naming new Mesorhizobium species isolated from Vachellia karroo root nodules.</title>
        <authorList>
            <person name="Van Lill M."/>
        </authorList>
    </citation>
    <scope>NUCLEOTIDE SEQUENCE [LARGE SCALE GENOMIC DNA]</scope>
    <source>
        <strain evidence="8 9">VK25D</strain>
    </source>
</reference>
<dbReference type="InterPro" id="IPR036188">
    <property type="entry name" value="FAD/NAD-bd_sf"/>
</dbReference>
<dbReference type="SUPFAM" id="SSF103025">
    <property type="entry name" value="Folate-binding domain"/>
    <property type="match status" value="1"/>
</dbReference>
<dbReference type="RefSeq" id="WP_320253432.1">
    <property type="nucleotide sequence ID" value="NZ_JAVIIQ010000035.1"/>
</dbReference>
<organism evidence="8 9">
    <name type="scientific">Mesorhizobium vachelliae</name>
    <dbReference type="NCBI Taxonomy" id="3072309"/>
    <lineage>
        <taxon>Bacteria</taxon>
        <taxon>Pseudomonadati</taxon>
        <taxon>Pseudomonadota</taxon>
        <taxon>Alphaproteobacteria</taxon>
        <taxon>Hyphomicrobiales</taxon>
        <taxon>Phyllobacteriaceae</taxon>
        <taxon>Mesorhizobium</taxon>
    </lineage>
</organism>
<dbReference type="PANTHER" id="PTHR43757:SF2">
    <property type="entry name" value="AMINOMETHYLTRANSFERASE, MITOCHONDRIAL"/>
    <property type="match status" value="1"/>
</dbReference>
<dbReference type="Gene3D" id="3.30.1360.120">
    <property type="entry name" value="Probable tRNA modification gtpase trme, domain 1"/>
    <property type="match status" value="1"/>
</dbReference>
<feature type="transmembrane region" description="Helical" evidence="3">
    <location>
        <begin position="12"/>
        <end position="33"/>
    </location>
</feature>
<dbReference type="Pfam" id="PF16350">
    <property type="entry name" value="FAO_M"/>
    <property type="match status" value="1"/>
</dbReference>
<dbReference type="EMBL" id="JAVIIQ010000035">
    <property type="protein sequence ID" value="MDX8535887.1"/>
    <property type="molecule type" value="Genomic_DNA"/>
</dbReference>
<evidence type="ECO:0000259" key="4">
    <source>
        <dbReference type="Pfam" id="PF01266"/>
    </source>
</evidence>
<name>A0ABU5AF21_9HYPH</name>
<keyword evidence="3" id="KW-0812">Transmembrane</keyword>
<dbReference type="Pfam" id="PF08669">
    <property type="entry name" value="GCV_T_C"/>
    <property type="match status" value="1"/>
</dbReference>
<keyword evidence="3" id="KW-0472">Membrane</keyword>
<protein>
    <submittedName>
        <fullName evidence="8">FAD-dependent oxidoreductase</fullName>
    </submittedName>
</protein>
<dbReference type="InterPro" id="IPR006222">
    <property type="entry name" value="GCVT_N"/>
</dbReference>
<dbReference type="InterPro" id="IPR013977">
    <property type="entry name" value="GcvT_C"/>
</dbReference>